<keyword evidence="1 2" id="KW-0238">DNA-binding</keyword>
<evidence type="ECO:0000313" key="5">
    <source>
        <dbReference type="Proteomes" id="UP000530928"/>
    </source>
</evidence>
<evidence type="ECO:0000256" key="1">
    <source>
        <dbReference type="ARBA" id="ARBA00023125"/>
    </source>
</evidence>
<dbReference type="PANTHER" id="PTHR10302:SF27">
    <property type="entry name" value="SINGLE-STRANDED DNA-BINDING PROTEIN"/>
    <property type="match status" value="1"/>
</dbReference>
<keyword evidence="5" id="KW-1185">Reference proteome</keyword>
<name>A0A7W0CLN6_9ACTN</name>
<dbReference type="AlphaFoldDB" id="A0A7W0CLN6"/>
<proteinExistence type="predicted"/>
<evidence type="ECO:0000256" key="2">
    <source>
        <dbReference type="PROSITE-ProRule" id="PRU00252"/>
    </source>
</evidence>
<gene>
    <name evidence="4" type="ORF">HNR30_004848</name>
</gene>
<sequence length="201" mass="22243">MNDIYITLHGNVAAEPRQHVFDDGSRVTSLRLAVTPRQFDRRNQTWTDGETVYFAIRCWRTLADNVAQSVKVGHPLMVSGKLRIREFGPEGERRFMPEIEASSIGHDLRYGLGAFSKPERVGTGSSLSREAREQLDHDTQDWAMAAGRYSRPGLPDPDAAIRVLGELSEETTVHVLTAAEAEESADADADASSWTTESRAA</sequence>
<protein>
    <submittedName>
        <fullName evidence="4">Single-strand DNA-binding protein</fullName>
    </submittedName>
</protein>
<dbReference type="InterPro" id="IPR000424">
    <property type="entry name" value="Primosome_PriB/ssb"/>
</dbReference>
<comment type="caution">
    <text evidence="4">The sequence shown here is derived from an EMBL/GenBank/DDBJ whole genome shotgun (WGS) entry which is preliminary data.</text>
</comment>
<dbReference type="GO" id="GO:0003697">
    <property type="term" value="F:single-stranded DNA binding"/>
    <property type="evidence" value="ECO:0007669"/>
    <property type="project" value="InterPro"/>
</dbReference>
<dbReference type="SUPFAM" id="SSF50249">
    <property type="entry name" value="Nucleic acid-binding proteins"/>
    <property type="match status" value="1"/>
</dbReference>
<evidence type="ECO:0000313" key="4">
    <source>
        <dbReference type="EMBL" id="MBA2893487.1"/>
    </source>
</evidence>
<dbReference type="Gene3D" id="2.40.50.140">
    <property type="entry name" value="Nucleic acid-binding proteins"/>
    <property type="match status" value="1"/>
</dbReference>
<dbReference type="PANTHER" id="PTHR10302">
    <property type="entry name" value="SINGLE-STRANDED DNA-BINDING PROTEIN"/>
    <property type="match status" value="1"/>
</dbReference>
<dbReference type="Proteomes" id="UP000530928">
    <property type="component" value="Unassembled WGS sequence"/>
</dbReference>
<evidence type="ECO:0000256" key="3">
    <source>
        <dbReference type="SAM" id="MobiDB-lite"/>
    </source>
</evidence>
<dbReference type="GO" id="GO:0006260">
    <property type="term" value="P:DNA replication"/>
    <property type="evidence" value="ECO:0007669"/>
    <property type="project" value="InterPro"/>
</dbReference>
<dbReference type="InterPro" id="IPR011344">
    <property type="entry name" value="ssDNA-bd"/>
</dbReference>
<dbReference type="PROSITE" id="PS50935">
    <property type="entry name" value="SSB"/>
    <property type="match status" value="1"/>
</dbReference>
<feature type="region of interest" description="Disordered" evidence="3">
    <location>
        <begin position="178"/>
        <end position="201"/>
    </location>
</feature>
<dbReference type="GO" id="GO:0009295">
    <property type="term" value="C:nucleoid"/>
    <property type="evidence" value="ECO:0007669"/>
    <property type="project" value="TreeGrafter"/>
</dbReference>
<organism evidence="4 5">
    <name type="scientific">Nonomuraea soli</name>
    <dbReference type="NCBI Taxonomy" id="1032476"/>
    <lineage>
        <taxon>Bacteria</taxon>
        <taxon>Bacillati</taxon>
        <taxon>Actinomycetota</taxon>
        <taxon>Actinomycetes</taxon>
        <taxon>Streptosporangiales</taxon>
        <taxon>Streptosporangiaceae</taxon>
        <taxon>Nonomuraea</taxon>
    </lineage>
</organism>
<dbReference type="CDD" id="cd04496">
    <property type="entry name" value="SSB_OBF"/>
    <property type="match status" value="1"/>
</dbReference>
<dbReference type="RefSeq" id="WP_181612299.1">
    <property type="nucleotide sequence ID" value="NZ_BAABAM010000017.1"/>
</dbReference>
<feature type="compositionally biased region" description="Acidic residues" evidence="3">
    <location>
        <begin position="180"/>
        <end position="189"/>
    </location>
</feature>
<reference evidence="4 5" key="1">
    <citation type="submission" date="2020-07" db="EMBL/GenBank/DDBJ databases">
        <title>Genomic Encyclopedia of Type Strains, Phase IV (KMG-IV): sequencing the most valuable type-strain genomes for metagenomic binning, comparative biology and taxonomic classification.</title>
        <authorList>
            <person name="Goeker M."/>
        </authorList>
    </citation>
    <scope>NUCLEOTIDE SEQUENCE [LARGE SCALE GENOMIC DNA]</scope>
    <source>
        <strain evidence="4 5">DSM 45533</strain>
    </source>
</reference>
<dbReference type="EMBL" id="JACDUR010000005">
    <property type="protein sequence ID" value="MBA2893487.1"/>
    <property type="molecule type" value="Genomic_DNA"/>
</dbReference>
<accession>A0A7W0CLN6</accession>
<dbReference type="InterPro" id="IPR012340">
    <property type="entry name" value="NA-bd_OB-fold"/>
</dbReference>
<dbReference type="Pfam" id="PF00436">
    <property type="entry name" value="SSB"/>
    <property type="match status" value="1"/>
</dbReference>